<accession>A0ABR2IXR5</accession>
<feature type="compositionally biased region" description="Low complexity" evidence="1">
    <location>
        <begin position="182"/>
        <end position="202"/>
    </location>
</feature>
<sequence>MYFNAPISHRPCPPSPKNDFNSSRPPLRVYNPNSSSKNLTLNSSHNSFTEYDSDESPISSPQIHFTVEKMTLSISPRSPRYQTSQNQNDLFNHAYYKRHKSDSLLDESGSNPYFPVQPLTDDKIDQIKAILKMSFMENANSPKERSFEMSVVDDKEIDNLLTRIENHVQVLAPKYFQSSASLIPSTPSSSSNSFSSSYRITSKGSQLPSPRSPRRISNELTTSNHSFSGFHSLQSNSDFKQKKKLRISRSPSADIERYHIIDKNGNDEIDRRIIELKGKLSKIAELIQSRNSNS</sequence>
<evidence type="ECO:0008006" key="4">
    <source>
        <dbReference type="Google" id="ProtNLM"/>
    </source>
</evidence>
<evidence type="ECO:0000313" key="3">
    <source>
        <dbReference type="Proteomes" id="UP001470230"/>
    </source>
</evidence>
<organism evidence="2 3">
    <name type="scientific">Tritrichomonas musculus</name>
    <dbReference type="NCBI Taxonomy" id="1915356"/>
    <lineage>
        <taxon>Eukaryota</taxon>
        <taxon>Metamonada</taxon>
        <taxon>Parabasalia</taxon>
        <taxon>Tritrichomonadida</taxon>
        <taxon>Tritrichomonadidae</taxon>
        <taxon>Tritrichomonas</taxon>
    </lineage>
</organism>
<feature type="compositionally biased region" description="Low complexity" evidence="1">
    <location>
        <begin position="31"/>
        <end position="47"/>
    </location>
</feature>
<reference evidence="2 3" key="1">
    <citation type="submission" date="2024-04" db="EMBL/GenBank/DDBJ databases">
        <title>Tritrichomonas musculus Genome.</title>
        <authorList>
            <person name="Alves-Ferreira E."/>
            <person name="Grigg M."/>
            <person name="Lorenzi H."/>
            <person name="Galac M."/>
        </authorList>
    </citation>
    <scope>NUCLEOTIDE SEQUENCE [LARGE SCALE GENOMIC DNA]</scope>
    <source>
        <strain evidence="2 3">EAF2021</strain>
    </source>
</reference>
<protein>
    <recommendedName>
        <fullName evidence="4">NET domain-containing protein</fullName>
    </recommendedName>
</protein>
<feature type="compositionally biased region" description="Polar residues" evidence="1">
    <location>
        <begin position="218"/>
        <end position="234"/>
    </location>
</feature>
<dbReference type="Proteomes" id="UP001470230">
    <property type="component" value="Unassembled WGS sequence"/>
</dbReference>
<proteinExistence type="predicted"/>
<name>A0ABR2IXR5_9EUKA</name>
<gene>
    <name evidence="2" type="ORF">M9Y10_008291</name>
</gene>
<feature type="region of interest" description="Disordered" evidence="1">
    <location>
        <begin position="182"/>
        <end position="234"/>
    </location>
</feature>
<comment type="caution">
    <text evidence="2">The sequence shown here is derived from an EMBL/GenBank/DDBJ whole genome shotgun (WGS) entry which is preliminary data.</text>
</comment>
<evidence type="ECO:0000256" key="1">
    <source>
        <dbReference type="SAM" id="MobiDB-lite"/>
    </source>
</evidence>
<evidence type="ECO:0000313" key="2">
    <source>
        <dbReference type="EMBL" id="KAK8870409.1"/>
    </source>
</evidence>
<dbReference type="EMBL" id="JAPFFF010000014">
    <property type="protein sequence ID" value="KAK8870409.1"/>
    <property type="molecule type" value="Genomic_DNA"/>
</dbReference>
<keyword evidence="3" id="KW-1185">Reference proteome</keyword>
<feature type="region of interest" description="Disordered" evidence="1">
    <location>
        <begin position="1"/>
        <end position="57"/>
    </location>
</feature>